<dbReference type="GO" id="GO:0042773">
    <property type="term" value="P:ATP synthesis coupled electron transport"/>
    <property type="evidence" value="ECO:0007669"/>
    <property type="project" value="InterPro"/>
</dbReference>
<dbReference type="GO" id="GO:0005506">
    <property type="term" value="F:iron ion binding"/>
    <property type="evidence" value="ECO:0007669"/>
    <property type="project" value="InterPro"/>
</dbReference>
<dbReference type="OrthoDB" id="9805142at2"/>
<evidence type="ECO:0000313" key="18">
    <source>
        <dbReference type="Proteomes" id="UP000191554"/>
    </source>
</evidence>
<evidence type="ECO:0000256" key="7">
    <source>
        <dbReference type="ARBA" id="ARBA00022737"/>
    </source>
</evidence>
<comment type="subcellular location">
    <subcellularLocation>
        <location evidence="2">Membrane</location>
    </subcellularLocation>
</comment>
<gene>
    <name evidence="17" type="primary">hndD_3</name>
    <name evidence="17" type="ORF">CLHUN_21430</name>
</gene>
<dbReference type="Gene3D" id="4.10.260.20">
    <property type="entry name" value="Iron hydrogenase, small subunit"/>
    <property type="match status" value="1"/>
</dbReference>
<accession>A0A1V4SJ61</accession>
<dbReference type="AlphaFoldDB" id="A0A1V4SJ61"/>
<dbReference type="Gene3D" id="3.40.950.10">
    <property type="entry name" value="Fe-only Hydrogenase (Larger Subunit), Chain L, domain 3"/>
    <property type="match status" value="1"/>
</dbReference>
<dbReference type="SMART" id="SM00929">
    <property type="entry name" value="NADH-G_4Fe-4S_3"/>
    <property type="match status" value="1"/>
</dbReference>
<dbReference type="STRING" id="48256.CLHUN_21430"/>
<sequence>MGNMIIDGQIVEFGEEKNILAVIRKAGIELPTFCYHSELSVYGACRMCMVEDKWGGTLTSCSTPPKDGMEVRTNTEKLKKHRKMILELLLANHDRDCTTCEKSGRCRLQEIALKVGVKQIRFGQEKKEIPVDDLGPSIVRNPNKCILCGDCVRACQEIQGVGVLDFAYRGSNLQVTTAFNKALHQVDCVNCGQCRVVCPTGALMIKKDIDRAYEALQDRNKRVIAQIAPAVRVAIGEEFGMEPGAITTGKIVAALRKLGFDQIFDTAVGADLTVIEEAEELMERIQNREQQAKKGKPQAQFPLFSSCCPAWFKYAEQKHPDLMGHVSSCRSPQQMFGVVIKEEFKKLYKNDDKENVVIAIMPCTAKKFEAARPENSNNGIRDVDMVITTQELAIMIQQSGIVFGELEDEALDMPFGFTSGAGVIFGVSGGVSEAVLRYYFKEKNAATLQNISYSGVRGMEGVKEASVEIDGRNVRIGVVHGLKNAESLIKKIEKGEERFDFVEVMACPGGCIGGAGQPIPQNSDVRKKRAKGIYKVDKASPIKRSEDNPAIEALYSGILISNREILHRHKHKK</sequence>
<evidence type="ECO:0000256" key="10">
    <source>
        <dbReference type="ARBA" id="ARBA00023014"/>
    </source>
</evidence>
<dbReference type="Proteomes" id="UP000191554">
    <property type="component" value="Unassembled WGS sequence"/>
</dbReference>
<keyword evidence="12" id="KW-0472">Membrane</keyword>
<evidence type="ECO:0000256" key="2">
    <source>
        <dbReference type="ARBA" id="ARBA00004370"/>
    </source>
</evidence>
<dbReference type="EC" id="1.12.1.3" evidence="17"/>
<dbReference type="PROSITE" id="PS51379">
    <property type="entry name" value="4FE4S_FER_2"/>
    <property type="match status" value="2"/>
</dbReference>
<name>A0A1V4SJ61_RUMHU</name>
<dbReference type="SUPFAM" id="SSF54862">
    <property type="entry name" value="4Fe-4S ferredoxins"/>
    <property type="match status" value="1"/>
</dbReference>
<dbReference type="InterPro" id="IPR050340">
    <property type="entry name" value="Cytosolic_Fe-S_CAF"/>
</dbReference>
<dbReference type="InterPro" id="IPR003149">
    <property type="entry name" value="Fe_hydrogenase_ssu"/>
</dbReference>
<dbReference type="EMBL" id="MZGX01000013">
    <property type="protein sequence ID" value="OPX43900.1"/>
    <property type="molecule type" value="Genomic_DNA"/>
</dbReference>
<evidence type="ECO:0000256" key="13">
    <source>
        <dbReference type="ARBA" id="ARBA00034078"/>
    </source>
</evidence>
<dbReference type="GO" id="GO:0050583">
    <property type="term" value="F:hydrogen dehydrogenase (NADP+) activity"/>
    <property type="evidence" value="ECO:0007669"/>
    <property type="project" value="UniProtKB-EC"/>
</dbReference>
<keyword evidence="9" id="KW-0408">Iron</keyword>
<dbReference type="GO" id="GO:0008901">
    <property type="term" value="F:ferredoxin hydrogenase activity"/>
    <property type="evidence" value="ECO:0007669"/>
    <property type="project" value="InterPro"/>
</dbReference>
<dbReference type="CDD" id="cd00207">
    <property type="entry name" value="fer2"/>
    <property type="match status" value="1"/>
</dbReference>
<keyword evidence="6" id="KW-0479">Metal-binding</keyword>
<dbReference type="SMART" id="SM00902">
    <property type="entry name" value="Fe_hyd_SSU"/>
    <property type="match status" value="1"/>
</dbReference>
<evidence type="ECO:0000256" key="5">
    <source>
        <dbReference type="ARBA" id="ARBA00022714"/>
    </source>
</evidence>
<dbReference type="GO" id="GO:0016020">
    <property type="term" value="C:membrane"/>
    <property type="evidence" value="ECO:0007669"/>
    <property type="project" value="UniProtKB-SubCell"/>
</dbReference>
<keyword evidence="10" id="KW-0411">Iron-sulfur</keyword>
<dbReference type="Pfam" id="PF02906">
    <property type="entry name" value="Fe_hyd_lg_C"/>
    <property type="match status" value="1"/>
</dbReference>
<comment type="cofactor">
    <cofactor evidence="13">
        <name>[2Fe-2S] cluster</name>
        <dbReference type="ChEBI" id="CHEBI:190135"/>
    </cofactor>
</comment>
<keyword evidence="5" id="KW-0001">2Fe-2S</keyword>
<keyword evidence="8" id="KW-1278">Translocase</keyword>
<dbReference type="InterPro" id="IPR000283">
    <property type="entry name" value="NADH_UbQ_OxRdtase_75kDa_su_CS"/>
</dbReference>
<dbReference type="Gene3D" id="3.30.70.20">
    <property type="match status" value="1"/>
</dbReference>
<keyword evidence="11" id="KW-0520">NAD</keyword>
<dbReference type="InterPro" id="IPR017900">
    <property type="entry name" value="4Fe4S_Fe_S_CS"/>
</dbReference>
<dbReference type="InterPro" id="IPR017896">
    <property type="entry name" value="4Fe4S_Fe-S-bd"/>
</dbReference>
<keyword evidence="17" id="KW-0560">Oxidoreductase</keyword>
<evidence type="ECO:0000256" key="12">
    <source>
        <dbReference type="ARBA" id="ARBA00023136"/>
    </source>
</evidence>
<dbReference type="FunFam" id="3.10.20.740:FF:000004">
    <property type="entry name" value="NADH-quinone oxidoreductase"/>
    <property type="match status" value="1"/>
</dbReference>
<dbReference type="InterPro" id="IPR001041">
    <property type="entry name" value="2Fe-2S_ferredoxin-type"/>
</dbReference>
<dbReference type="PROSITE" id="PS00641">
    <property type="entry name" value="COMPLEX1_75K_1"/>
    <property type="match status" value="1"/>
</dbReference>
<feature type="domain" description="4Fe-4S His(Cys)3-ligated-type" evidence="16">
    <location>
        <begin position="77"/>
        <end position="116"/>
    </location>
</feature>
<dbReference type="GO" id="GO:0051537">
    <property type="term" value="F:2 iron, 2 sulfur cluster binding"/>
    <property type="evidence" value="ECO:0007669"/>
    <property type="project" value="UniProtKB-KW"/>
</dbReference>
<dbReference type="PROSITE" id="PS51085">
    <property type="entry name" value="2FE2S_FER_2"/>
    <property type="match status" value="1"/>
</dbReference>
<keyword evidence="7" id="KW-0677">Repeat</keyword>
<dbReference type="InterPro" id="IPR004108">
    <property type="entry name" value="Fe_hydrogenase_lsu_C"/>
</dbReference>
<evidence type="ECO:0000256" key="4">
    <source>
        <dbReference type="ARBA" id="ARBA00022485"/>
    </source>
</evidence>
<evidence type="ECO:0000313" key="17">
    <source>
        <dbReference type="EMBL" id="OPX43900.1"/>
    </source>
</evidence>
<evidence type="ECO:0000256" key="11">
    <source>
        <dbReference type="ARBA" id="ARBA00023027"/>
    </source>
</evidence>
<dbReference type="Pfam" id="PF13510">
    <property type="entry name" value="Fer2_4"/>
    <property type="match status" value="1"/>
</dbReference>
<dbReference type="SUPFAM" id="SSF54292">
    <property type="entry name" value="2Fe-2S ferredoxin-like"/>
    <property type="match status" value="1"/>
</dbReference>
<dbReference type="Gene3D" id="3.10.20.740">
    <property type="match status" value="1"/>
</dbReference>
<reference evidence="17 18" key="1">
    <citation type="submission" date="2017-03" db="EMBL/GenBank/DDBJ databases">
        <title>Genome sequence of Clostridium hungatei DSM 14427.</title>
        <authorList>
            <person name="Poehlein A."/>
            <person name="Daniel R."/>
        </authorList>
    </citation>
    <scope>NUCLEOTIDE SEQUENCE [LARGE SCALE GENOMIC DNA]</scope>
    <source>
        <strain evidence="17 18">DSM 14427</strain>
    </source>
</reference>
<dbReference type="NCBIfam" id="TIGR02512">
    <property type="entry name" value="FeFe_hydrog_A"/>
    <property type="match status" value="1"/>
</dbReference>
<dbReference type="InterPro" id="IPR036991">
    <property type="entry name" value="Fe_hydrogenase_ssu_sf"/>
</dbReference>
<feature type="domain" description="4Fe-4S ferredoxin-type" evidence="15">
    <location>
        <begin position="136"/>
        <end position="166"/>
    </location>
</feature>
<comment type="cofactor">
    <cofactor evidence="1">
        <name>[4Fe-4S] cluster</name>
        <dbReference type="ChEBI" id="CHEBI:49883"/>
    </cofactor>
</comment>
<comment type="similarity">
    <text evidence="3">Belongs to the complex I 75 kDa subunit family.</text>
</comment>
<evidence type="ECO:0000256" key="3">
    <source>
        <dbReference type="ARBA" id="ARBA00005404"/>
    </source>
</evidence>
<dbReference type="InterPro" id="IPR019574">
    <property type="entry name" value="NADH_UbQ_OxRdtase_Gsu_4Fe4S-bd"/>
</dbReference>
<evidence type="ECO:0000256" key="1">
    <source>
        <dbReference type="ARBA" id="ARBA00001966"/>
    </source>
</evidence>
<dbReference type="GO" id="GO:0008137">
    <property type="term" value="F:NADH dehydrogenase (ubiquinone) activity"/>
    <property type="evidence" value="ECO:0007669"/>
    <property type="project" value="InterPro"/>
</dbReference>
<dbReference type="InterPro" id="IPR009016">
    <property type="entry name" value="Fe_hydrogenase"/>
</dbReference>
<dbReference type="Pfam" id="PF12838">
    <property type="entry name" value="Fer4_7"/>
    <property type="match status" value="1"/>
</dbReference>
<dbReference type="GO" id="GO:0051539">
    <property type="term" value="F:4 iron, 4 sulfur cluster binding"/>
    <property type="evidence" value="ECO:0007669"/>
    <property type="project" value="UniProtKB-KW"/>
</dbReference>
<organism evidence="17 18">
    <name type="scientific">Ruminiclostridium hungatei</name>
    <name type="common">Clostridium hungatei</name>
    <dbReference type="NCBI Taxonomy" id="48256"/>
    <lineage>
        <taxon>Bacteria</taxon>
        <taxon>Bacillati</taxon>
        <taxon>Bacillota</taxon>
        <taxon>Clostridia</taxon>
        <taxon>Eubacteriales</taxon>
        <taxon>Oscillospiraceae</taxon>
        <taxon>Ruminiclostridium</taxon>
    </lineage>
</organism>
<dbReference type="PROSITE" id="PS51839">
    <property type="entry name" value="4FE4S_HC3"/>
    <property type="match status" value="1"/>
</dbReference>
<dbReference type="PANTHER" id="PTHR11615">
    <property type="entry name" value="NITRATE, FORMATE, IRON DEHYDROGENASE"/>
    <property type="match status" value="1"/>
</dbReference>
<evidence type="ECO:0000256" key="8">
    <source>
        <dbReference type="ARBA" id="ARBA00022967"/>
    </source>
</evidence>
<dbReference type="Pfam" id="PF10588">
    <property type="entry name" value="NADH-G_4Fe-4S_3"/>
    <property type="match status" value="1"/>
</dbReference>
<evidence type="ECO:0000256" key="9">
    <source>
        <dbReference type="ARBA" id="ARBA00023004"/>
    </source>
</evidence>
<dbReference type="FunFam" id="3.30.70.20:FF:000035">
    <property type="entry name" value="Iron hydrogenase 1"/>
    <property type="match status" value="1"/>
</dbReference>
<dbReference type="Pfam" id="PF02256">
    <property type="entry name" value="Fe_hyd_SSU"/>
    <property type="match status" value="1"/>
</dbReference>
<proteinExistence type="inferred from homology"/>
<feature type="domain" description="2Fe-2S ferredoxin-type" evidence="14">
    <location>
        <begin position="1"/>
        <end position="77"/>
    </location>
</feature>
<keyword evidence="4" id="KW-0004">4Fe-4S</keyword>
<protein>
    <submittedName>
        <fullName evidence="17">NADP-reducing hydrogenase subunit HndC</fullName>
        <ecNumber evidence="17">1.12.1.3</ecNumber>
    </submittedName>
</protein>
<evidence type="ECO:0000259" key="15">
    <source>
        <dbReference type="PROSITE" id="PS51379"/>
    </source>
</evidence>
<evidence type="ECO:0000259" key="16">
    <source>
        <dbReference type="PROSITE" id="PS51839"/>
    </source>
</evidence>
<evidence type="ECO:0000259" key="14">
    <source>
        <dbReference type="PROSITE" id="PS51085"/>
    </source>
</evidence>
<dbReference type="Gene3D" id="3.40.50.1780">
    <property type="match status" value="1"/>
</dbReference>
<comment type="caution">
    <text evidence="17">The sequence shown here is derived from an EMBL/GenBank/DDBJ whole genome shotgun (WGS) entry which is preliminary data.</text>
</comment>
<dbReference type="InterPro" id="IPR013352">
    <property type="entry name" value="Fe_hydrogenase_subset"/>
</dbReference>
<dbReference type="SUPFAM" id="SSF53920">
    <property type="entry name" value="Fe-only hydrogenase"/>
    <property type="match status" value="1"/>
</dbReference>
<feature type="domain" description="4Fe-4S ferredoxin-type" evidence="15">
    <location>
        <begin position="179"/>
        <end position="208"/>
    </location>
</feature>
<dbReference type="RefSeq" id="WP_080064579.1">
    <property type="nucleotide sequence ID" value="NZ_MZGX01000013.1"/>
</dbReference>
<keyword evidence="18" id="KW-1185">Reference proteome</keyword>
<evidence type="ECO:0000256" key="6">
    <source>
        <dbReference type="ARBA" id="ARBA00022723"/>
    </source>
</evidence>
<dbReference type="InterPro" id="IPR036010">
    <property type="entry name" value="2Fe-2S_ferredoxin-like_sf"/>
</dbReference>
<dbReference type="PROSITE" id="PS00198">
    <property type="entry name" value="4FE4S_FER_1"/>
    <property type="match status" value="1"/>
</dbReference>